<gene>
    <name evidence="3" type="ORF">DAD186_01860</name>
</gene>
<dbReference type="STRING" id="1630135.DAD186_01860"/>
<name>A0A1B0ZFL8_9MICO</name>
<protein>
    <submittedName>
        <fullName evidence="3">Uncharacterized protein</fullName>
    </submittedName>
</protein>
<evidence type="ECO:0000313" key="4">
    <source>
        <dbReference type="Proteomes" id="UP000092596"/>
    </source>
</evidence>
<organism evidence="3 4">
    <name type="scientific">Dermabacter vaginalis</name>
    <dbReference type="NCBI Taxonomy" id="1630135"/>
    <lineage>
        <taxon>Bacteria</taxon>
        <taxon>Bacillati</taxon>
        <taxon>Actinomycetota</taxon>
        <taxon>Actinomycetes</taxon>
        <taxon>Micrococcales</taxon>
        <taxon>Dermabacteraceae</taxon>
        <taxon>Dermabacter</taxon>
    </lineage>
</organism>
<feature type="transmembrane region" description="Helical" evidence="2">
    <location>
        <begin position="38"/>
        <end position="63"/>
    </location>
</feature>
<feature type="region of interest" description="Disordered" evidence="1">
    <location>
        <begin position="70"/>
        <end position="138"/>
    </location>
</feature>
<evidence type="ECO:0000256" key="1">
    <source>
        <dbReference type="SAM" id="MobiDB-lite"/>
    </source>
</evidence>
<keyword evidence="2" id="KW-0812">Transmembrane</keyword>
<dbReference type="RefSeq" id="WP_157457057.1">
    <property type="nucleotide sequence ID" value="NZ_CP012117.1"/>
</dbReference>
<feature type="compositionally biased region" description="Low complexity" evidence="1">
    <location>
        <begin position="77"/>
        <end position="88"/>
    </location>
</feature>
<accession>A0A1B0ZFL8</accession>
<keyword evidence="2" id="KW-1133">Transmembrane helix</keyword>
<dbReference type="EMBL" id="CP012117">
    <property type="protein sequence ID" value="ANP26745.1"/>
    <property type="molecule type" value="Genomic_DNA"/>
</dbReference>
<feature type="compositionally biased region" description="Low complexity" evidence="1">
    <location>
        <begin position="8"/>
        <end position="17"/>
    </location>
</feature>
<feature type="region of interest" description="Disordered" evidence="1">
    <location>
        <begin position="1"/>
        <end position="29"/>
    </location>
</feature>
<reference evidence="3 4" key="1">
    <citation type="submission" date="2015-06" db="EMBL/GenBank/DDBJ databases">
        <title>Investigation of pathophysiology for high-risk pregnancy and development of treatment modality based on it.</title>
        <authorList>
            <person name="Kim B.-C."/>
            <person name="Lim S."/>
        </authorList>
    </citation>
    <scope>NUCLEOTIDE SEQUENCE [LARGE SCALE GENOMIC DNA]</scope>
    <source>
        <strain evidence="3 4">AD1-86</strain>
    </source>
</reference>
<keyword evidence="2" id="KW-0472">Membrane</keyword>
<dbReference type="Proteomes" id="UP000092596">
    <property type="component" value="Chromosome"/>
</dbReference>
<dbReference type="KEGG" id="dva:DAD186_01860"/>
<evidence type="ECO:0000313" key="3">
    <source>
        <dbReference type="EMBL" id="ANP26745.1"/>
    </source>
</evidence>
<proteinExistence type="predicted"/>
<evidence type="ECO:0000256" key="2">
    <source>
        <dbReference type="SAM" id="Phobius"/>
    </source>
</evidence>
<sequence length="250" mass="24455">MSSNQWNQAPAGQGAPQGQPPMGYPGAMPPEKKSKTGLYVGLGCGCLVLLALLIGVIALAVMLMGGDDPKDSGDGGTTTSAAAPAPGQNNGGGDNPAPDPAPNGGGDNPAPNPAPAPNGGGDNPAPAPDGGNSNLPQQVGEYTLGEVATDNVVGADYGATYTSSTGQIIVSGAENPLAPIEDEIDMLTLSGSAQEISGWTCGPFYGGASGNESICVKSTNGTNVIKVIGDADAQTLANFGEQFISAGGAS</sequence>
<dbReference type="AlphaFoldDB" id="A0A1B0ZFL8"/>